<dbReference type="InterPro" id="IPR010496">
    <property type="entry name" value="AL/BT2_dom"/>
</dbReference>
<reference evidence="3 4" key="1">
    <citation type="submission" date="2022-05" db="EMBL/GenBank/DDBJ databases">
        <title>Microbulbifer sp. nov., isolated from sponge.</title>
        <authorList>
            <person name="Gao L."/>
        </authorList>
    </citation>
    <scope>NUCLEOTIDE SEQUENCE [LARGE SCALE GENOMIC DNA]</scope>
    <source>
        <strain evidence="3 4">MI-G</strain>
    </source>
</reference>
<evidence type="ECO:0000259" key="2">
    <source>
        <dbReference type="Pfam" id="PF06439"/>
    </source>
</evidence>
<dbReference type="RefSeq" id="WP_301418782.1">
    <property type="nucleotide sequence ID" value="NZ_CP098023.1"/>
</dbReference>
<dbReference type="EMBL" id="CP098023">
    <property type="protein sequence ID" value="WKD51472.1"/>
    <property type="molecule type" value="Genomic_DNA"/>
</dbReference>
<organism evidence="3 4">
    <name type="scientific">Microbulbifer spongiae</name>
    <dbReference type="NCBI Taxonomy" id="2944933"/>
    <lineage>
        <taxon>Bacteria</taxon>
        <taxon>Pseudomonadati</taxon>
        <taxon>Pseudomonadota</taxon>
        <taxon>Gammaproteobacteria</taxon>
        <taxon>Cellvibrionales</taxon>
        <taxon>Microbulbiferaceae</taxon>
        <taxon>Microbulbifer</taxon>
    </lineage>
</organism>
<gene>
    <name evidence="3" type="ORF">M8T91_08660</name>
</gene>
<dbReference type="PROSITE" id="PS51257">
    <property type="entry name" value="PROKAR_LIPOPROTEIN"/>
    <property type="match status" value="1"/>
</dbReference>
<accession>A0ABY9EGR4</accession>
<sequence length="236" mass="26274">MRRLIKTRAGQLMMLVIPLLMASVGCERTGKIAAGQAGAEWRDLFDGETLRGWTGVNGTRAGEAWQVIDGNLVLTAGGAGDLITTEQFADFDLTLEWKISPGGNSGIIYRVASGDAPVWMSGMEYQILDNSAFPNLEKPSHSAGAVFDLYAPSAAKAKPAGQYNKTRIRLQDGQVEHWLNGTRIVSYRLWSIDWKARFARSKFSNYPEFARSKKGHIALQDHGDKVWYRKIKIRRL</sequence>
<dbReference type="Proteomes" id="UP001321520">
    <property type="component" value="Chromosome"/>
</dbReference>
<keyword evidence="4" id="KW-1185">Reference proteome</keyword>
<dbReference type="Gene3D" id="2.60.120.560">
    <property type="entry name" value="Exo-inulinase, domain 1"/>
    <property type="match status" value="1"/>
</dbReference>
<dbReference type="Pfam" id="PF06439">
    <property type="entry name" value="3keto-disac_hyd"/>
    <property type="match status" value="1"/>
</dbReference>
<feature type="domain" description="3-keto-alpha-glucoside-1,2-lyase/3-keto-2-hydroxy-glucal hydratase" evidence="2">
    <location>
        <begin position="40"/>
        <end position="234"/>
    </location>
</feature>
<feature type="signal peptide" evidence="1">
    <location>
        <begin position="1"/>
        <end position="22"/>
    </location>
</feature>
<evidence type="ECO:0000256" key="1">
    <source>
        <dbReference type="SAM" id="SignalP"/>
    </source>
</evidence>
<feature type="chain" id="PRO_5045780407" evidence="1">
    <location>
        <begin position="23"/>
        <end position="236"/>
    </location>
</feature>
<name>A0ABY9EGR4_9GAMM</name>
<protein>
    <submittedName>
        <fullName evidence="3">DUF1080 domain-containing protein</fullName>
    </submittedName>
</protein>
<evidence type="ECO:0000313" key="3">
    <source>
        <dbReference type="EMBL" id="WKD51472.1"/>
    </source>
</evidence>
<keyword evidence="1" id="KW-0732">Signal</keyword>
<proteinExistence type="predicted"/>
<evidence type="ECO:0000313" key="4">
    <source>
        <dbReference type="Proteomes" id="UP001321520"/>
    </source>
</evidence>